<feature type="domain" description="Agenet" evidence="1">
    <location>
        <begin position="182"/>
        <end position="250"/>
    </location>
</feature>
<dbReference type="EMBL" id="CAWUPB010000851">
    <property type="protein sequence ID" value="CAK7326294.1"/>
    <property type="molecule type" value="Genomic_DNA"/>
</dbReference>
<dbReference type="PANTHER" id="PTHR31917:SF147">
    <property type="entry name" value="AGENET DOMAIN-CONTAINING PROTEIN"/>
    <property type="match status" value="1"/>
</dbReference>
<feature type="domain" description="Agenet" evidence="1">
    <location>
        <begin position="322"/>
        <end position="368"/>
    </location>
</feature>
<feature type="domain" description="Agenet" evidence="1">
    <location>
        <begin position="253"/>
        <end position="309"/>
    </location>
</feature>
<gene>
    <name evidence="2" type="ORF">DCAF_LOCUS3994</name>
</gene>
<organism evidence="2 3">
    <name type="scientific">Dovyalis caffra</name>
    <dbReference type="NCBI Taxonomy" id="77055"/>
    <lineage>
        <taxon>Eukaryota</taxon>
        <taxon>Viridiplantae</taxon>
        <taxon>Streptophyta</taxon>
        <taxon>Embryophyta</taxon>
        <taxon>Tracheophyta</taxon>
        <taxon>Spermatophyta</taxon>
        <taxon>Magnoliopsida</taxon>
        <taxon>eudicotyledons</taxon>
        <taxon>Gunneridae</taxon>
        <taxon>Pentapetalae</taxon>
        <taxon>rosids</taxon>
        <taxon>fabids</taxon>
        <taxon>Malpighiales</taxon>
        <taxon>Salicaceae</taxon>
        <taxon>Flacourtieae</taxon>
        <taxon>Dovyalis</taxon>
    </lineage>
</organism>
<protein>
    <recommendedName>
        <fullName evidence="1">Agenet domain-containing protein</fullName>
    </recommendedName>
</protein>
<dbReference type="InterPro" id="IPR008395">
    <property type="entry name" value="Agenet-like_dom"/>
</dbReference>
<dbReference type="Pfam" id="PF05641">
    <property type="entry name" value="Agenet"/>
    <property type="match status" value="3"/>
</dbReference>
<reference evidence="2 3" key="1">
    <citation type="submission" date="2024-01" db="EMBL/GenBank/DDBJ databases">
        <authorList>
            <person name="Waweru B."/>
        </authorList>
    </citation>
    <scope>NUCLEOTIDE SEQUENCE [LARGE SCALE GENOMIC DNA]</scope>
</reference>
<feature type="domain" description="Agenet" evidence="1">
    <location>
        <begin position="80"/>
        <end position="137"/>
    </location>
</feature>
<dbReference type="InterPro" id="IPR014002">
    <property type="entry name" value="Agenet_dom_plant"/>
</dbReference>
<keyword evidence="3" id="KW-1185">Reference proteome</keyword>
<dbReference type="Proteomes" id="UP001314170">
    <property type="component" value="Unassembled WGS sequence"/>
</dbReference>
<name>A0AAV1R0B5_9ROSI</name>
<dbReference type="PANTHER" id="PTHR31917">
    <property type="entry name" value="AGENET DOMAIN-CONTAINING PROTEIN-RELATED"/>
    <property type="match status" value="1"/>
</dbReference>
<accession>A0AAV1R0B5</accession>
<evidence type="ECO:0000313" key="2">
    <source>
        <dbReference type="EMBL" id="CAK7326294.1"/>
    </source>
</evidence>
<comment type="caution">
    <text evidence="2">The sequence shown here is derived from an EMBL/GenBank/DDBJ whole genome shotgun (WGS) entry which is preliminary data.</text>
</comment>
<proteinExistence type="predicted"/>
<dbReference type="CDD" id="cd20405">
    <property type="entry name" value="Tudor_Agenet_AtDUF_rpt1_3"/>
    <property type="match status" value="2"/>
</dbReference>
<dbReference type="SMART" id="SM00743">
    <property type="entry name" value="Agenet"/>
    <property type="match status" value="5"/>
</dbReference>
<evidence type="ECO:0000313" key="3">
    <source>
        <dbReference type="Proteomes" id="UP001314170"/>
    </source>
</evidence>
<sequence>MPHLSHGLFNKGYQVEVLKREKGPNTLTYCPATVLQSNKNQVFIEYQTLIIESNSNGPKRISEFVDLGFVRPNPPRGNNERFKVNDNVDVYCDNGWHKGTVKDILENSMYVVGFDGQYSEGIITEQCDLRLHREWNDGSLLCLIRNISEMEVKSRKIRLKIKYSKEKKKTDIVGKAGDKMQPILRNGTLVEVKSDEEGYDGAWFGAIIVGSVGRNAFLVQYLYLVTEDETAPLREIANEQNIRPNPPEVQEVINFKLHEMVDAWHNEGWWHGVVSSVLNGFKYMFYFSSTADVMEFEHARLRPHQDWINGKWIKGKERNPKPKFGKGTKVEVKSEEVGFQGSWYTATTVEVMENDKFLVQYDTLVTDDETDSLREEAVDAWYNDGWWVGRIIKVQKEMKHIVLFQNTEELEFEHCELRPHQEWIDGNWFTVPKAAITHVAKFCEVILKQFMSVKFNLHPENKIS</sequence>
<dbReference type="CDD" id="cd20406">
    <property type="entry name" value="Tudor_Agenet_AtDUF_rpt2_4"/>
    <property type="match status" value="2"/>
</dbReference>
<dbReference type="AlphaFoldDB" id="A0AAV1R0B5"/>
<evidence type="ECO:0000259" key="1">
    <source>
        <dbReference type="SMART" id="SM00743"/>
    </source>
</evidence>
<dbReference type="Gene3D" id="2.30.30.140">
    <property type="match status" value="1"/>
</dbReference>
<feature type="domain" description="Agenet" evidence="1">
    <location>
        <begin position="370"/>
        <end position="425"/>
    </location>
</feature>